<organism evidence="2 3">
    <name type="scientific">Lentinus brumalis</name>
    <dbReference type="NCBI Taxonomy" id="2498619"/>
    <lineage>
        <taxon>Eukaryota</taxon>
        <taxon>Fungi</taxon>
        <taxon>Dikarya</taxon>
        <taxon>Basidiomycota</taxon>
        <taxon>Agaricomycotina</taxon>
        <taxon>Agaricomycetes</taxon>
        <taxon>Polyporales</taxon>
        <taxon>Polyporaceae</taxon>
        <taxon>Lentinus</taxon>
    </lineage>
</organism>
<gene>
    <name evidence="2" type="ORF">OH76DRAFT_1480629</name>
</gene>
<protein>
    <submittedName>
        <fullName evidence="2">Uncharacterized protein</fullName>
    </submittedName>
</protein>
<evidence type="ECO:0000313" key="2">
    <source>
        <dbReference type="EMBL" id="RDX52520.1"/>
    </source>
</evidence>
<dbReference type="AlphaFoldDB" id="A0A371DJ16"/>
<feature type="region of interest" description="Disordered" evidence="1">
    <location>
        <begin position="547"/>
        <end position="566"/>
    </location>
</feature>
<evidence type="ECO:0000256" key="1">
    <source>
        <dbReference type="SAM" id="MobiDB-lite"/>
    </source>
</evidence>
<evidence type="ECO:0000313" key="3">
    <source>
        <dbReference type="Proteomes" id="UP000256964"/>
    </source>
</evidence>
<proteinExistence type="predicted"/>
<name>A0A371DJ16_9APHY</name>
<sequence>MWTALNSPGLMAGPPLVSFAHREPIVVPQPVQNVNIDRLREAINGVDQSSLMPTCMTRSAHDVWYTLCLSKKLRPSEASHPTYRYRVHRKELNLAVDTADSSFWLYQEGYQELYEEMNVIKRRAWTDEDAPMRLKHRCLPRPTVPPMNDGVRVPYRDGGAVDLARWPPECDLIFSVPAWDWKSNQKSKGTKLQVPQILVQAASEKTVRQPVDGNIGFTVPGWRHPWKNTDEGDRVTFFDILREADCTEAVRDIDRGESTEAHLTVRLLIPPGDGRPAMDEVRTRSFLYFGKGTPCGKAIGNGSLALPQYSPALRIFPDMGDPTTFRNWNLELVSMTLLEPLVANPDYESTHVHEWAHRRLSMPDIFVSNRRDRVLKLNTREGIRVGFDTCSGASVLPDRIVAMIWTQWFGQPIDTVPVDGPIWHHGSKDRFANHDLLFEFKDGGGQKHTIRCSAHHFLSSPWSADGQTFACIKSSDQEEFDDTTYTLGMNFFWAFMVKFEATYSGSHPIPGTHSPTIQFAAQRLVHNKERVADAWDLEIHPNLPPRLQNELRGCQVPELHPGDLSD</sequence>
<reference evidence="2 3" key="1">
    <citation type="journal article" date="2018" name="Biotechnol. Biofuels">
        <title>Integrative visual omics of the white-rot fungus Polyporus brumalis exposes the biotechnological potential of its oxidative enzymes for delignifying raw plant biomass.</title>
        <authorList>
            <person name="Miyauchi S."/>
            <person name="Rancon A."/>
            <person name="Drula E."/>
            <person name="Hage H."/>
            <person name="Chaduli D."/>
            <person name="Favel A."/>
            <person name="Grisel S."/>
            <person name="Henrissat B."/>
            <person name="Herpoel-Gimbert I."/>
            <person name="Ruiz-Duenas F.J."/>
            <person name="Chevret D."/>
            <person name="Hainaut M."/>
            <person name="Lin J."/>
            <person name="Wang M."/>
            <person name="Pangilinan J."/>
            <person name="Lipzen A."/>
            <person name="Lesage-Meessen L."/>
            <person name="Navarro D."/>
            <person name="Riley R."/>
            <person name="Grigoriev I.V."/>
            <person name="Zhou S."/>
            <person name="Raouche S."/>
            <person name="Rosso M.N."/>
        </authorList>
    </citation>
    <scope>NUCLEOTIDE SEQUENCE [LARGE SCALE GENOMIC DNA]</scope>
    <source>
        <strain evidence="2 3">BRFM 1820</strain>
    </source>
</reference>
<dbReference type="OrthoDB" id="2757546at2759"/>
<accession>A0A371DJ16</accession>
<dbReference type="Proteomes" id="UP000256964">
    <property type="component" value="Unassembled WGS sequence"/>
</dbReference>
<dbReference type="EMBL" id="KZ857390">
    <property type="protein sequence ID" value="RDX52520.1"/>
    <property type="molecule type" value="Genomic_DNA"/>
</dbReference>
<keyword evidence="3" id="KW-1185">Reference proteome</keyword>